<keyword evidence="1" id="KW-0812">Transmembrane</keyword>
<feature type="transmembrane region" description="Helical" evidence="1">
    <location>
        <begin position="18"/>
        <end position="36"/>
    </location>
</feature>
<organism evidence="2 3">
    <name type="scientific">Shewanella litoralis</name>
    <dbReference type="NCBI Taxonomy" id="2282700"/>
    <lineage>
        <taxon>Bacteria</taxon>
        <taxon>Pseudomonadati</taxon>
        <taxon>Pseudomonadota</taxon>
        <taxon>Gammaproteobacteria</taxon>
        <taxon>Alteromonadales</taxon>
        <taxon>Shewanellaceae</taxon>
        <taxon>Shewanella</taxon>
    </lineage>
</organism>
<evidence type="ECO:0000313" key="3">
    <source>
        <dbReference type="Proteomes" id="UP000619118"/>
    </source>
</evidence>
<name>A0ABQ2RC00_9GAMM</name>
<dbReference type="Proteomes" id="UP000619118">
    <property type="component" value="Unassembled WGS sequence"/>
</dbReference>
<keyword evidence="1" id="KW-1133">Transmembrane helix</keyword>
<comment type="caution">
    <text evidence="2">The sequence shown here is derived from an EMBL/GenBank/DDBJ whole genome shotgun (WGS) entry which is preliminary data.</text>
</comment>
<keyword evidence="1" id="KW-0472">Membrane</keyword>
<sequence length="49" mass="5645">MVKASALTVNFRLWLDRFIVTSFVLFFAICSGCLFADEFMDYIKIGKTD</sequence>
<protein>
    <submittedName>
        <fullName evidence="2">Uncharacterized protein</fullName>
    </submittedName>
</protein>
<gene>
    <name evidence="2" type="ORF">GCM10009411_24100</name>
</gene>
<reference evidence="3" key="1">
    <citation type="journal article" date="2019" name="Int. J. Syst. Evol. Microbiol.">
        <title>The Global Catalogue of Microorganisms (GCM) 10K type strain sequencing project: providing services to taxonomists for standard genome sequencing and annotation.</title>
        <authorList>
            <consortium name="The Broad Institute Genomics Platform"/>
            <consortium name="The Broad Institute Genome Sequencing Center for Infectious Disease"/>
            <person name="Wu L."/>
            <person name="Ma J."/>
        </authorList>
    </citation>
    <scope>NUCLEOTIDE SEQUENCE [LARGE SCALE GENOMIC DNA]</scope>
    <source>
        <strain evidence="3">JCM 32306</strain>
    </source>
</reference>
<dbReference type="EMBL" id="BMQX01000017">
    <property type="protein sequence ID" value="GGQ23260.1"/>
    <property type="molecule type" value="Genomic_DNA"/>
</dbReference>
<proteinExistence type="predicted"/>
<evidence type="ECO:0000313" key="2">
    <source>
        <dbReference type="EMBL" id="GGQ23260.1"/>
    </source>
</evidence>
<evidence type="ECO:0000256" key="1">
    <source>
        <dbReference type="SAM" id="Phobius"/>
    </source>
</evidence>
<keyword evidence="3" id="KW-1185">Reference proteome</keyword>
<accession>A0ABQ2RC00</accession>